<reference evidence="6" key="2">
    <citation type="submission" date="2025-09" db="UniProtKB">
        <authorList>
            <consortium name="Ensembl"/>
        </authorList>
    </citation>
    <scope>IDENTIFICATION</scope>
</reference>
<dbReference type="SUPFAM" id="SSF64593">
    <property type="entry name" value="Intermediate filament protein, coiled coil region"/>
    <property type="match status" value="2"/>
</dbReference>
<proteinExistence type="predicted"/>
<dbReference type="STRING" id="56723.ENSLBEP00000016466"/>
<dbReference type="GO" id="GO:0005198">
    <property type="term" value="F:structural molecule activity"/>
    <property type="evidence" value="ECO:0007669"/>
    <property type="project" value="InterPro"/>
</dbReference>
<feature type="coiled-coil region" evidence="4">
    <location>
        <begin position="184"/>
        <end position="222"/>
    </location>
</feature>
<reference evidence="6" key="1">
    <citation type="submission" date="2025-08" db="UniProtKB">
        <authorList>
            <consortium name="Ensembl"/>
        </authorList>
    </citation>
    <scope>IDENTIFICATION</scope>
</reference>
<evidence type="ECO:0000256" key="1">
    <source>
        <dbReference type="ARBA" id="ARBA00022744"/>
    </source>
</evidence>
<dbReference type="GeneTree" id="ENSGT00950000182969"/>
<dbReference type="Gene3D" id="1.20.5.170">
    <property type="match status" value="1"/>
</dbReference>
<dbReference type="PROSITE" id="PS51842">
    <property type="entry name" value="IF_ROD_2"/>
    <property type="match status" value="1"/>
</dbReference>
<feature type="coiled-coil region" evidence="4">
    <location>
        <begin position="78"/>
        <end position="112"/>
    </location>
</feature>
<dbReference type="InterPro" id="IPR039008">
    <property type="entry name" value="IF_rod_dom"/>
</dbReference>
<dbReference type="PANTHER" id="PTHR23239:SF367">
    <property type="entry name" value="KERATIN 15-RELATED"/>
    <property type="match status" value="1"/>
</dbReference>
<keyword evidence="2" id="KW-0403">Intermediate filament</keyword>
<dbReference type="Gene3D" id="1.20.5.500">
    <property type="entry name" value="Single helix bin"/>
    <property type="match status" value="1"/>
</dbReference>
<accession>A0A3Q3F910</accession>
<dbReference type="FunFam" id="1.20.5.500:FF:000001">
    <property type="entry name" value="Type II keratin 23"/>
    <property type="match status" value="1"/>
</dbReference>
<evidence type="ECO:0000256" key="2">
    <source>
        <dbReference type="ARBA" id="ARBA00022754"/>
    </source>
</evidence>
<feature type="coiled-coil region" evidence="4">
    <location>
        <begin position="329"/>
        <end position="363"/>
    </location>
</feature>
<feature type="domain" description="IF rod" evidence="5">
    <location>
        <begin position="74"/>
        <end position="385"/>
    </location>
</feature>
<evidence type="ECO:0000313" key="7">
    <source>
        <dbReference type="Proteomes" id="UP000261660"/>
    </source>
</evidence>
<dbReference type="AlphaFoldDB" id="A0A3Q3F910"/>
<dbReference type="Gene3D" id="1.20.5.1160">
    <property type="entry name" value="Vasodilator-stimulated phosphoprotein"/>
    <property type="match status" value="1"/>
</dbReference>
<sequence length="427" mass="47245">MTSYSRSINYSAGSRIGSQRAPSVYAGAGGSGVRISSMSAPRSFSSAGAGFSASGAGGNAGFNLADATDISDNKKMAMQNLNDRLATYLDKVRKLEAANSDLELKIRQFLEKKTKPEGHDYTAFKVSISDLQDKLFYATGANGSLYLAIDNAKLAADDFKVKYENELAMRQSVEADIAGLRRVLDELTLGRSDLEMQIESMKEELIQLKRNHEEDLLNMRAQVGGQVNVEVDAAPQQDLSVVMAGIREHYETVANKSRKDLDAWFCAKSEELNKEVAVSTESLQTSRSEITEVSRNLQGLEIELQSQLSMKASLEGTLTETNNRFASMLAGYQRQVGGLEEQLAQLRADLERQGNEYQMLLDMKTRLEMEIAEYRRLLDGELLTKLTADSCCCVFLQTACSTTTTTTRRVVIVTKRPWMVKRSALKL</sequence>
<dbReference type="FunFam" id="1.20.5.1160:FF:000002">
    <property type="entry name" value="Type I keratin 10"/>
    <property type="match status" value="1"/>
</dbReference>
<dbReference type="Ensembl" id="ENSLBET00000017408.1">
    <property type="protein sequence ID" value="ENSLBEP00000016466.1"/>
    <property type="gene ID" value="ENSLBEG00000012403.1"/>
</dbReference>
<keyword evidence="1" id="KW-0416">Keratin</keyword>
<dbReference type="InParanoid" id="A0A3Q3F910"/>
<dbReference type="SMART" id="SM01391">
    <property type="entry name" value="Filament"/>
    <property type="match status" value="1"/>
</dbReference>
<keyword evidence="7" id="KW-1185">Reference proteome</keyword>
<evidence type="ECO:0000313" key="6">
    <source>
        <dbReference type="Ensembl" id="ENSLBEP00000016466.1"/>
    </source>
</evidence>
<dbReference type="FunCoup" id="A0A3Q3F910">
    <property type="interactions" value="7"/>
</dbReference>
<protein>
    <submittedName>
        <fullName evidence="6">Keratin, type I cytoskeletal 13-like</fullName>
    </submittedName>
</protein>
<keyword evidence="3 4" id="KW-0175">Coiled coil</keyword>
<dbReference type="PANTHER" id="PTHR23239">
    <property type="entry name" value="INTERMEDIATE FILAMENT"/>
    <property type="match status" value="1"/>
</dbReference>
<evidence type="ECO:0000256" key="3">
    <source>
        <dbReference type="ARBA" id="ARBA00023054"/>
    </source>
</evidence>
<dbReference type="FunFam" id="1.20.5.170:FF:000002">
    <property type="entry name" value="Type I keratin KA11"/>
    <property type="match status" value="1"/>
</dbReference>
<evidence type="ECO:0000259" key="5">
    <source>
        <dbReference type="PROSITE" id="PS51842"/>
    </source>
</evidence>
<name>A0A3Q3F910_9LABR</name>
<dbReference type="PRINTS" id="PR01248">
    <property type="entry name" value="TYPE1KERATIN"/>
</dbReference>
<organism evidence="6 7">
    <name type="scientific">Labrus bergylta</name>
    <name type="common">ballan wrasse</name>
    <dbReference type="NCBI Taxonomy" id="56723"/>
    <lineage>
        <taxon>Eukaryota</taxon>
        <taxon>Metazoa</taxon>
        <taxon>Chordata</taxon>
        <taxon>Craniata</taxon>
        <taxon>Vertebrata</taxon>
        <taxon>Euteleostomi</taxon>
        <taxon>Actinopterygii</taxon>
        <taxon>Neopterygii</taxon>
        <taxon>Teleostei</taxon>
        <taxon>Neoteleostei</taxon>
        <taxon>Acanthomorphata</taxon>
        <taxon>Eupercaria</taxon>
        <taxon>Labriformes</taxon>
        <taxon>Labridae</taxon>
        <taxon>Labrus</taxon>
    </lineage>
</organism>
<dbReference type="Proteomes" id="UP000261660">
    <property type="component" value="Unplaced"/>
</dbReference>
<evidence type="ECO:0000256" key="4">
    <source>
        <dbReference type="SAM" id="Coils"/>
    </source>
</evidence>
<dbReference type="InterPro" id="IPR002957">
    <property type="entry name" value="Keratin_I"/>
</dbReference>
<dbReference type="GO" id="GO:0005882">
    <property type="term" value="C:intermediate filament"/>
    <property type="evidence" value="ECO:0007669"/>
    <property type="project" value="UniProtKB-KW"/>
</dbReference>
<dbReference type="Pfam" id="PF00038">
    <property type="entry name" value="Filament"/>
    <property type="match status" value="1"/>
</dbReference>